<accession>A0A6N2KL61</accession>
<dbReference type="EMBL" id="CAADRP010000250">
    <property type="protein sequence ID" value="VFU25799.1"/>
    <property type="molecule type" value="Genomic_DNA"/>
</dbReference>
<evidence type="ECO:0000313" key="1">
    <source>
        <dbReference type="EMBL" id="VFU25799.1"/>
    </source>
</evidence>
<proteinExistence type="predicted"/>
<reference evidence="1" key="1">
    <citation type="submission" date="2019-03" db="EMBL/GenBank/DDBJ databases">
        <authorList>
            <person name="Mank J."/>
            <person name="Almeida P."/>
        </authorList>
    </citation>
    <scope>NUCLEOTIDE SEQUENCE</scope>
    <source>
        <strain evidence="1">78183</strain>
    </source>
</reference>
<gene>
    <name evidence="1" type="ORF">SVIM_LOCUS63503</name>
</gene>
<sequence length="74" mass="8412">MRKVCIVEEATDLVGAEMHRQNRILGLVEAKHPKPKEENQEEFSWNITRCDHLSPGSVLEASFSMTVAFQAAWI</sequence>
<dbReference type="AlphaFoldDB" id="A0A6N2KL61"/>
<protein>
    <submittedName>
        <fullName evidence="1">Uncharacterized protein</fullName>
    </submittedName>
</protein>
<organism evidence="1">
    <name type="scientific">Salix viminalis</name>
    <name type="common">Common osier</name>
    <name type="synonym">Basket willow</name>
    <dbReference type="NCBI Taxonomy" id="40686"/>
    <lineage>
        <taxon>Eukaryota</taxon>
        <taxon>Viridiplantae</taxon>
        <taxon>Streptophyta</taxon>
        <taxon>Embryophyta</taxon>
        <taxon>Tracheophyta</taxon>
        <taxon>Spermatophyta</taxon>
        <taxon>Magnoliopsida</taxon>
        <taxon>eudicotyledons</taxon>
        <taxon>Gunneridae</taxon>
        <taxon>Pentapetalae</taxon>
        <taxon>rosids</taxon>
        <taxon>fabids</taxon>
        <taxon>Malpighiales</taxon>
        <taxon>Salicaceae</taxon>
        <taxon>Saliceae</taxon>
        <taxon>Salix</taxon>
    </lineage>
</organism>
<name>A0A6N2KL61_SALVM</name>